<keyword evidence="8" id="KW-1185">Reference proteome</keyword>
<dbReference type="InterPro" id="IPR050319">
    <property type="entry name" value="ABC_transp_ATP-bind"/>
</dbReference>
<keyword evidence="3" id="KW-0547">Nucleotide-binding</keyword>
<keyword evidence="4 7" id="KW-0067">ATP-binding</keyword>
<dbReference type="Pfam" id="PF00005">
    <property type="entry name" value="ABC_tran"/>
    <property type="match status" value="1"/>
</dbReference>
<dbReference type="PANTHER" id="PTHR43776">
    <property type="entry name" value="TRANSPORT ATP-BINDING PROTEIN"/>
    <property type="match status" value="1"/>
</dbReference>
<protein>
    <submittedName>
        <fullName evidence="7">ABC transporter ATP-binding protein</fullName>
    </submittedName>
</protein>
<dbReference type="EMBL" id="JBHSIS010000009">
    <property type="protein sequence ID" value="MFC4855914.1"/>
    <property type="molecule type" value="Genomic_DNA"/>
</dbReference>
<keyword evidence="2" id="KW-0813">Transport</keyword>
<reference evidence="8" key="1">
    <citation type="journal article" date="2019" name="Int. J. Syst. Evol. Microbiol.">
        <title>The Global Catalogue of Microorganisms (GCM) 10K type strain sequencing project: providing services to taxonomists for standard genome sequencing and annotation.</title>
        <authorList>
            <consortium name="The Broad Institute Genomics Platform"/>
            <consortium name="The Broad Institute Genome Sequencing Center for Infectious Disease"/>
            <person name="Wu L."/>
            <person name="Ma J."/>
        </authorList>
    </citation>
    <scope>NUCLEOTIDE SEQUENCE [LARGE SCALE GENOMIC DNA]</scope>
    <source>
        <strain evidence="8">ZS-22-S1</strain>
    </source>
</reference>
<evidence type="ECO:0000313" key="8">
    <source>
        <dbReference type="Proteomes" id="UP001595859"/>
    </source>
</evidence>
<dbReference type="InterPro" id="IPR003439">
    <property type="entry name" value="ABC_transporter-like_ATP-bd"/>
</dbReference>
<evidence type="ECO:0000256" key="1">
    <source>
        <dbReference type="ARBA" id="ARBA00005417"/>
    </source>
</evidence>
<feature type="region of interest" description="Disordered" evidence="5">
    <location>
        <begin position="263"/>
        <end position="282"/>
    </location>
</feature>
<dbReference type="GO" id="GO:0005524">
    <property type="term" value="F:ATP binding"/>
    <property type="evidence" value="ECO:0007669"/>
    <property type="project" value="UniProtKB-KW"/>
</dbReference>
<dbReference type="CDD" id="cd03257">
    <property type="entry name" value="ABC_NikE_OppD_transporters"/>
    <property type="match status" value="1"/>
</dbReference>
<dbReference type="Proteomes" id="UP001595859">
    <property type="component" value="Unassembled WGS sequence"/>
</dbReference>
<evidence type="ECO:0000256" key="5">
    <source>
        <dbReference type="SAM" id="MobiDB-lite"/>
    </source>
</evidence>
<gene>
    <name evidence="7" type="ORF">ACFPCV_20575</name>
</gene>
<dbReference type="NCBIfam" id="TIGR01727">
    <property type="entry name" value="oligo_HPY"/>
    <property type="match status" value="1"/>
</dbReference>
<name>A0ABV9S4Q4_9PSEU</name>
<evidence type="ECO:0000256" key="3">
    <source>
        <dbReference type="ARBA" id="ARBA00022741"/>
    </source>
</evidence>
<dbReference type="PANTHER" id="PTHR43776:SF7">
    <property type="entry name" value="D,D-DIPEPTIDE TRANSPORT ATP-BINDING PROTEIN DDPF-RELATED"/>
    <property type="match status" value="1"/>
</dbReference>
<evidence type="ECO:0000256" key="4">
    <source>
        <dbReference type="ARBA" id="ARBA00022840"/>
    </source>
</evidence>
<dbReference type="InterPro" id="IPR003593">
    <property type="entry name" value="AAA+_ATPase"/>
</dbReference>
<comment type="similarity">
    <text evidence="1">Belongs to the ABC transporter superfamily.</text>
</comment>
<dbReference type="InterPro" id="IPR013563">
    <property type="entry name" value="Oligopep_ABC_C"/>
</dbReference>
<accession>A0ABV9S4Q4</accession>
<dbReference type="SMART" id="SM00382">
    <property type="entry name" value="AAA"/>
    <property type="match status" value="1"/>
</dbReference>
<dbReference type="PROSITE" id="PS00211">
    <property type="entry name" value="ABC_TRANSPORTER_1"/>
    <property type="match status" value="1"/>
</dbReference>
<evidence type="ECO:0000256" key="2">
    <source>
        <dbReference type="ARBA" id="ARBA00022448"/>
    </source>
</evidence>
<sequence>MTELTTEPPTEPLLSVRDLVKRFPVRGGTVDAVSAVSFTIDRGQTLGLVGESGCGKSTTGRAVLRLPPPDAGEVRFDGRDLATLDRAALRATRGRLQMIFQDPRSALNPRRRVRDIVGEGLAIAGLPKDEIATRVDAALTEVGLDPAQVGNRRPAEFSGGQCQRIAIARAMIVGPDLLVCDEPVASLDVSVQAQVLNLLEDMKAGHGLAMLFISHDLAVVHNVSDRIAVMYLGRIVETGDAASVFGSPAHPYTRALLAAVPDPEAPPAGPALTGEVPSPMNPPSGCRFRTRCPLAEPVCAQRTPALREVGADHAAACHFA</sequence>
<dbReference type="PROSITE" id="PS50893">
    <property type="entry name" value="ABC_TRANSPORTER_2"/>
    <property type="match status" value="1"/>
</dbReference>
<feature type="domain" description="ABC transporter" evidence="6">
    <location>
        <begin position="14"/>
        <end position="257"/>
    </location>
</feature>
<dbReference type="InterPro" id="IPR027417">
    <property type="entry name" value="P-loop_NTPase"/>
</dbReference>
<dbReference type="Pfam" id="PF08352">
    <property type="entry name" value="oligo_HPY"/>
    <property type="match status" value="1"/>
</dbReference>
<dbReference type="InterPro" id="IPR017871">
    <property type="entry name" value="ABC_transporter-like_CS"/>
</dbReference>
<proteinExistence type="inferred from homology"/>
<dbReference type="SUPFAM" id="SSF52540">
    <property type="entry name" value="P-loop containing nucleoside triphosphate hydrolases"/>
    <property type="match status" value="1"/>
</dbReference>
<evidence type="ECO:0000259" key="6">
    <source>
        <dbReference type="PROSITE" id="PS50893"/>
    </source>
</evidence>
<dbReference type="RefSeq" id="WP_378057882.1">
    <property type="nucleotide sequence ID" value="NZ_JBHSIS010000009.1"/>
</dbReference>
<organism evidence="7 8">
    <name type="scientific">Actinophytocola glycyrrhizae</name>
    <dbReference type="NCBI Taxonomy" id="2044873"/>
    <lineage>
        <taxon>Bacteria</taxon>
        <taxon>Bacillati</taxon>
        <taxon>Actinomycetota</taxon>
        <taxon>Actinomycetes</taxon>
        <taxon>Pseudonocardiales</taxon>
        <taxon>Pseudonocardiaceae</taxon>
    </lineage>
</organism>
<comment type="caution">
    <text evidence="7">The sequence shown here is derived from an EMBL/GenBank/DDBJ whole genome shotgun (WGS) entry which is preliminary data.</text>
</comment>
<dbReference type="Gene3D" id="3.40.50.300">
    <property type="entry name" value="P-loop containing nucleotide triphosphate hydrolases"/>
    <property type="match status" value="1"/>
</dbReference>
<evidence type="ECO:0000313" key="7">
    <source>
        <dbReference type="EMBL" id="MFC4855914.1"/>
    </source>
</evidence>